<evidence type="ECO:0000259" key="2">
    <source>
        <dbReference type="PROSITE" id="PS51819"/>
    </source>
</evidence>
<evidence type="ECO:0000313" key="4">
    <source>
        <dbReference type="Proteomes" id="UP000549913"/>
    </source>
</evidence>
<sequence length="130" mass="13810">MPQFTGIHHVAVTVSDLAASAAFYERVLGFPPAGGIDDEHLHRRLFTLPDGVNLGLTQHDTATSESFSPFRPGLDHLGLAVADRAELEAWAAHLDTVGIAHSGLVDADYGTALSFTDPDGTALEFFTPTP</sequence>
<dbReference type="AlphaFoldDB" id="A0A852SK10"/>
<keyword evidence="3" id="KW-0560">Oxidoreductase</keyword>
<dbReference type="PROSITE" id="PS51819">
    <property type="entry name" value="VOC"/>
    <property type="match status" value="1"/>
</dbReference>
<reference evidence="3 4" key="1">
    <citation type="submission" date="2020-07" db="EMBL/GenBank/DDBJ databases">
        <title>Sequencing the genomes of 1000 actinobacteria strains.</title>
        <authorList>
            <person name="Klenk H.-P."/>
        </authorList>
    </citation>
    <scope>NUCLEOTIDE SEQUENCE [LARGE SCALE GENOMIC DNA]</scope>
    <source>
        <strain evidence="3 4">DSM 26474</strain>
    </source>
</reference>
<dbReference type="InterPro" id="IPR029068">
    <property type="entry name" value="Glyas_Bleomycin-R_OHBP_Dase"/>
</dbReference>
<feature type="domain" description="VOC" evidence="2">
    <location>
        <begin position="6"/>
        <end position="128"/>
    </location>
</feature>
<proteinExistence type="predicted"/>
<dbReference type="RefSeq" id="WP_179547072.1">
    <property type="nucleotide sequence ID" value="NZ_BSEW01000001.1"/>
</dbReference>
<dbReference type="EMBL" id="JACCBM010000001">
    <property type="protein sequence ID" value="NYD69813.1"/>
    <property type="molecule type" value="Genomic_DNA"/>
</dbReference>
<evidence type="ECO:0000256" key="1">
    <source>
        <dbReference type="ARBA" id="ARBA00022723"/>
    </source>
</evidence>
<dbReference type="SUPFAM" id="SSF54593">
    <property type="entry name" value="Glyoxalase/Bleomycin resistance protein/Dihydroxybiphenyl dioxygenase"/>
    <property type="match status" value="1"/>
</dbReference>
<dbReference type="InterPro" id="IPR018146">
    <property type="entry name" value="Glyoxalase_1_CS"/>
</dbReference>
<comment type="caution">
    <text evidence="3">The sequence shown here is derived from an EMBL/GenBank/DDBJ whole genome shotgun (WGS) entry which is preliminary data.</text>
</comment>
<dbReference type="Gene3D" id="3.10.180.10">
    <property type="entry name" value="2,3-Dihydroxybiphenyl 1,2-Dioxygenase, domain 1"/>
    <property type="match status" value="1"/>
</dbReference>
<keyword evidence="4" id="KW-1185">Reference proteome</keyword>
<dbReference type="GO" id="GO:0051213">
    <property type="term" value="F:dioxygenase activity"/>
    <property type="evidence" value="ECO:0007669"/>
    <property type="project" value="UniProtKB-KW"/>
</dbReference>
<accession>A0A852SK10</accession>
<dbReference type="InterPro" id="IPR004360">
    <property type="entry name" value="Glyas_Fos-R_dOase_dom"/>
</dbReference>
<dbReference type="PROSITE" id="PS00934">
    <property type="entry name" value="GLYOXALASE_I_1"/>
    <property type="match status" value="1"/>
</dbReference>
<evidence type="ECO:0000313" key="3">
    <source>
        <dbReference type="EMBL" id="NYD69813.1"/>
    </source>
</evidence>
<dbReference type="InterPro" id="IPR037523">
    <property type="entry name" value="VOC_core"/>
</dbReference>
<dbReference type="CDD" id="cd06587">
    <property type="entry name" value="VOC"/>
    <property type="match status" value="1"/>
</dbReference>
<keyword evidence="1" id="KW-0479">Metal-binding</keyword>
<dbReference type="Proteomes" id="UP000549913">
    <property type="component" value="Unassembled WGS sequence"/>
</dbReference>
<dbReference type="GO" id="GO:0046872">
    <property type="term" value="F:metal ion binding"/>
    <property type="evidence" value="ECO:0007669"/>
    <property type="project" value="UniProtKB-KW"/>
</dbReference>
<organism evidence="3 4">
    <name type="scientific">Herbiconiux flava</name>
    <dbReference type="NCBI Taxonomy" id="881268"/>
    <lineage>
        <taxon>Bacteria</taxon>
        <taxon>Bacillati</taxon>
        <taxon>Actinomycetota</taxon>
        <taxon>Actinomycetes</taxon>
        <taxon>Micrococcales</taxon>
        <taxon>Microbacteriaceae</taxon>
        <taxon>Herbiconiux</taxon>
    </lineage>
</organism>
<name>A0A852SK10_9MICO</name>
<protein>
    <submittedName>
        <fullName evidence="3">Catechol-2,3-dioxygenase</fullName>
    </submittedName>
</protein>
<dbReference type="PANTHER" id="PTHR21366">
    <property type="entry name" value="GLYOXALASE FAMILY PROTEIN"/>
    <property type="match status" value="1"/>
</dbReference>
<dbReference type="InterPro" id="IPR050383">
    <property type="entry name" value="GlyoxalaseI/FosfomycinResist"/>
</dbReference>
<dbReference type="GO" id="GO:0004462">
    <property type="term" value="F:lactoylglutathione lyase activity"/>
    <property type="evidence" value="ECO:0007669"/>
    <property type="project" value="InterPro"/>
</dbReference>
<keyword evidence="3" id="KW-0223">Dioxygenase</keyword>
<gene>
    <name evidence="3" type="ORF">BJ984_000971</name>
</gene>
<dbReference type="Pfam" id="PF00903">
    <property type="entry name" value="Glyoxalase"/>
    <property type="match status" value="1"/>
</dbReference>